<evidence type="ECO:0000313" key="3">
    <source>
        <dbReference type="Proteomes" id="UP000241639"/>
    </source>
</evidence>
<reference evidence="2 3" key="1">
    <citation type="submission" date="2018-04" db="EMBL/GenBank/DDBJ databases">
        <title>Genomic Encyclopedia of Archaeal and Bacterial Type Strains, Phase II (KMG-II): from individual species to whole genera.</title>
        <authorList>
            <person name="Goeker M."/>
        </authorList>
    </citation>
    <scope>NUCLEOTIDE SEQUENCE [LARGE SCALE GENOMIC DNA]</scope>
    <source>
        <strain evidence="2 3">DSM 45169</strain>
    </source>
</reference>
<keyword evidence="3" id="KW-1185">Reference proteome</keyword>
<gene>
    <name evidence="2" type="ORF">C8J48_0560</name>
</gene>
<dbReference type="RefSeq" id="WP_107724850.1">
    <property type="nucleotide sequence ID" value="NZ_PZZP01000001.1"/>
</dbReference>
<name>A0A2T4Z7W4_9BACL</name>
<organism evidence="2 3">
    <name type="scientific">Desmospora activa DSM 45169</name>
    <dbReference type="NCBI Taxonomy" id="1121389"/>
    <lineage>
        <taxon>Bacteria</taxon>
        <taxon>Bacillati</taxon>
        <taxon>Bacillota</taxon>
        <taxon>Bacilli</taxon>
        <taxon>Bacillales</taxon>
        <taxon>Thermoactinomycetaceae</taxon>
        <taxon>Desmospora</taxon>
    </lineage>
</organism>
<feature type="domain" description="Lantibiotic dehydratase N-terminal" evidence="1">
    <location>
        <begin position="560"/>
        <end position="773"/>
    </location>
</feature>
<dbReference type="Pfam" id="PF04738">
    <property type="entry name" value="Lant_dehydr_N"/>
    <property type="match status" value="1"/>
</dbReference>
<proteinExistence type="predicted"/>
<dbReference type="InterPro" id="IPR006827">
    <property type="entry name" value="Lant_deHydtase_N"/>
</dbReference>
<evidence type="ECO:0000313" key="2">
    <source>
        <dbReference type="EMBL" id="PTM57988.1"/>
    </source>
</evidence>
<accession>A0A2T4Z7W4</accession>
<dbReference type="Proteomes" id="UP000241639">
    <property type="component" value="Unassembled WGS sequence"/>
</dbReference>
<dbReference type="EMBL" id="PZZP01000001">
    <property type="protein sequence ID" value="PTM57988.1"/>
    <property type="molecule type" value="Genomic_DNA"/>
</dbReference>
<dbReference type="OrthoDB" id="2442555at2"/>
<comment type="caution">
    <text evidence="2">The sequence shown here is derived from an EMBL/GenBank/DDBJ whole genome shotgun (WGS) entry which is preliminary data.</text>
</comment>
<evidence type="ECO:0000259" key="1">
    <source>
        <dbReference type="Pfam" id="PF04738"/>
    </source>
</evidence>
<protein>
    <submittedName>
        <fullName evidence="2">Lantibiotic biosynthesis dehydratase-like protein</fullName>
    </submittedName>
</protein>
<dbReference type="AlphaFoldDB" id="A0A2T4Z7W4"/>
<sequence>MNQLFSRPVVRLSPVPINTLDRLVLKNTLYVYQERKALYSRMIHLSNSICSELYQEIKKEKDPKRKKRLLKWKRKIGLIKKVEQTEEDADVYTAILKKWNKQLNEIDRLDQILKQTFEWEWEEKRRTLQELAGIPELMRAIALTNTDLIDKWEKYKSIPVDQQNKKMRKIERTVTMLLTRMIAKTSPFSSLTLVGEGQWRDEFKITSLSWYFTKEFNHSVSEYLWSILVDRLKYYVPLKINPFLTVKNNYMHYVMIDQQIHQWKFIVQKEKKVSLPIQPSLAKVFQSFMEKDLMSIEEFSRLTIENGSMEEREKIHQYLNKLIKLQILNVHSPFNEKNSDFLSQIIDALSQTQKKYFIDINYVIRRVKKMRELIQKSDIVTTLQELKQEWESLVDHLEINGGMTPNSESFFYENCYLNQPVWLPKTNFEEFSENISDLESMLVLFDSQIPFKLLIREIFIEMYGKDGVCDDLYSFQNVVEKVTRNSNLRKEYLGRIDDYKTWISLRNKLMEWIADHLQDDIEIDPSILREIHHELSDTLIQFQPQSWSYFIQPSSNSFVVNRISDGYGRFINRFMQQLSKVSQFSYSNEVRRIIKELDKDVIYAEISGVFGFNANVHPEITEYEYVYSGTNCNKVLEKQIHLEELSLRYDSKKDQLYFFSKKKGKKVCLLYLKTLNLGLVPPMFRFLIYLTQIFNPRLVFHDYLYDFLEKGPVMKLPRIRLGNIVLQRQQWWVDKEAFMNEFEKGLGDKLNKFIQFRDWIEHNNLPDKFYLQSNPRFQHVSEKYQDGMRKPQYIDSRSFHMVQVLFNQIQVMHEGFILEEALPNEDLPLQVNGEGHMCELLIEIYRKKEGN</sequence>